<name>A0ABV8RD28_9SPHN</name>
<dbReference type="PRINTS" id="PR00069">
    <property type="entry name" value="ALDKETRDTASE"/>
</dbReference>
<dbReference type="InterPro" id="IPR018170">
    <property type="entry name" value="Aldo/ket_reductase_CS"/>
</dbReference>
<reference evidence="3" key="1">
    <citation type="journal article" date="2019" name="Int. J. Syst. Evol. Microbiol.">
        <title>The Global Catalogue of Microorganisms (GCM) 10K type strain sequencing project: providing services to taxonomists for standard genome sequencing and annotation.</title>
        <authorList>
            <consortium name="The Broad Institute Genomics Platform"/>
            <consortium name="The Broad Institute Genome Sequencing Center for Infectious Disease"/>
            <person name="Wu L."/>
            <person name="Ma J."/>
        </authorList>
    </citation>
    <scope>NUCLEOTIDE SEQUENCE [LARGE SCALE GENOMIC DNA]</scope>
    <source>
        <strain evidence="3">CECT 8531</strain>
    </source>
</reference>
<dbReference type="PANTHER" id="PTHR43364:SF1">
    <property type="entry name" value="OXIDOREDUCTASE YDHF"/>
    <property type="match status" value="1"/>
</dbReference>
<dbReference type="Pfam" id="PF00248">
    <property type="entry name" value="Aldo_ket_red"/>
    <property type="match status" value="1"/>
</dbReference>
<protein>
    <submittedName>
        <fullName evidence="2">Aldo/keto reductase family oxidoreductase</fullName>
        <ecNumber evidence="2">1.-.-.-</ecNumber>
    </submittedName>
</protein>
<dbReference type="Proteomes" id="UP001595887">
    <property type="component" value="Unassembled WGS sequence"/>
</dbReference>
<dbReference type="RefSeq" id="WP_381420702.1">
    <property type="nucleotide sequence ID" value="NZ_JBHSDH010000010.1"/>
</dbReference>
<keyword evidence="3" id="KW-1185">Reference proteome</keyword>
<organism evidence="2 3">
    <name type="scientific">Sphingorhabdus arenilitoris</name>
    <dbReference type="NCBI Taxonomy" id="1490041"/>
    <lineage>
        <taxon>Bacteria</taxon>
        <taxon>Pseudomonadati</taxon>
        <taxon>Pseudomonadota</taxon>
        <taxon>Alphaproteobacteria</taxon>
        <taxon>Sphingomonadales</taxon>
        <taxon>Sphingomonadaceae</taxon>
        <taxon>Sphingorhabdus</taxon>
    </lineage>
</organism>
<evidence type="ECO:0000259" key="1">
    <source>
        <dbReference type="Pfam" id="PF00248"/>
    </source>
</evidence>
<dbReference type="EC" id="1.-.-.-" evidence="2"/>
<proteinExistence type="predicted"/>
<evidence type="ECO:0000313" key="2">
    <source>
        <dbReference type="EMBL" id="MFC4291105.1"/>
    </source>
</evidence>
<dbReference type="GO" id="GO:0016491">
    <property type="term" value="F:oxidoreductase activity"/>
    <property type="evidence" value="ECO:0007669"/>
    <property type="project" value="UniProtKB-KW"/>
</dbReference>
<feature type="domain" description="NADP-dependent oxidoreductase" evidence="1">
    <location>
        <begin position="23"/>
        <end position="288"/>
    </location>
</feature>
<dbReference type="InterPro" id="IPR036812">
    <property type="entry name" value="NAD(P)_OxRdtase_dom_sf"/>
</dbReference>
<sequence>MSILPQPPRSRKLGGTDIEISSLAWGMWRFTDVTDGHADLVHAAIDSGITLLDTADIYGYSGPDGFGDAESLLGQVFAAEPGLRGKIVLASKGGITPPTPYDSSAAYLTGAIDASLRRLNTDHLDLWQIHRPDILTHPQEIAATLEKAIAAGKVRAIGVSNFTPAQIDALQSYLSVPIVSTQPEFSPLCIDTINDGQLDHAIQHRRTVFAWSPLGGGRIAKPESARDKAVAAALDKVAQEQGVARASAAYSWIMAHPAGAIPIVGTQNPARIAEAAEVYNIKWSRQDWYAVLVAARGEDLP</sequence>
<dbReference type="InterPro" id="IPR050523">
    <property type="entry name" value="AKR_Detox_Biosynth"/>
</dbReference>
<dbReference type="SUPFAM" id="SSF51430">
    <property type="entry name" value="NAD(P)-linked oxidoreductase"/>
    <property type="match status" value="1"/>
</dbReference>
<dbReference type="EMBL" id="JBHSDH010000010">
    <property type="protein sequence ID" value="MFC4291105.1"/>
    <property type="molecule type" value="Genomic_DNA"/>
</dbReference>
<dbReference type="InterPro" id="IPR023210">
    <property type="entry name" value="NADP_OxRdtase_dom"/>
</dbReference>
<accession>A0ABV8RD28</accession>
<gene>
    <name evidence="2" type="ORF">ACFOWX_01615</name>
</gene>
<dbReference type="InterPro" id="IPR020471">
    <property type="entry name" value="AKR"/>
</dbReference>
<dbReference type="Gene3D" id="3.20.20.100">
    <property type="entry name" value="NADP-dependent oxidoreductase domain"/>
    <property type="match status" value="1"/>
</dbReference>
<dbReference type="PROSITE" id="PS00062">
    <property type="entry name" value="ALDOKETO_REDUCTASE_2"/>
    <property type="match status" value="1"/>
</dbReference>
<dbReference type="PANTHER" id="PTHR43364">
    <property type="entry name" value="NADH-SPECIFIC METHYLGLYOXAL REDUCTASE-RELATED"/>
    <property type="match status" value="1"/>
</dbReference>
<comment type="caution">
    <text evidence="2">The sequence shown here is derived from an EMBL/GenBank/DDBJ whole genome shotgun (WGS) entry which is preliminary data.</text>
</comment>
<evidence type="ECO:0000313" key="3">
    <source>
        <dbReference type="Proteomes" id="UP001595887"/>
    </source>
</evidence>
<keyword evidence="2" id="KW-0560">Oxidoreductase</keyword>